<sequence>MSHEIDGDNKGIKDSSNSNNCSNSNHSKSISNSVQQQQSQFKTISNITDLSDEQQDDIFKNNIIDDQKIKEIYDYYSNGKNGLDDDTVLDDVYYTLEYDIEDYNLYIQAKAQIQQNTMKQRQKQLTPDDSNGDNIGNNNICTSEPNPQAILDSIDSALESCNEMIQKRKDIYKSIDNRHKLQSKLTEWLSLQKRKQQEVEIVNKFLQEKKNFEEQQSLILQQHQYNLSILEQQQQQQQQQQLLQQQQQSPILEDIKSQSPSTVSSQMMMTMMDDDSKNKKRGRPTAGTVRIYRSLLTDVKVPSKKWIGCKYEGQEDFYESLDSVLTQLKATEYAYPFLHKVKPSEAPNYYDIIKKPMDISLMGKKLKKLEYLSKLEFQFDLNLIITNCRIYNTDPSSRIYVDHANQLEIKSRELMKNIKDLDFNPPSTSHQFQSNNISSNSTSINISPSNQSTSSNTPSPMNIDDTPPMPNQPVSKNTTKSLKNLKPISSKNTPPHGSTPPFTPNIISSPTTPISAPNSPYENDSHIDQKMTTPISVTPNNSSTTATVTNSNSSNLNGNSPTITITTSPNNIYFNISKLESVPLPPPAKAPLETIKESSKEIQDHILNLEKQLQAIPPQDQLEEDIKSLSAKIVDQQLLQERLQQDHQIQIQLQIEKQQLLDLQLQQQKEEQELLEQQQQQQQSGGVEPLKPVKQPEMLPKKLQRYRNETKDYRVHKLQYFIEQSNLPFQHRFAFIRSPSLMNTFYQLENNNHNSFQQLMPNVDSDINIATSTQLMDLQLMKKNIGFFPEFTHMSNSIPNCLPKNQNSCTKSSFKYIINNNNNSSSKNNNSNNLSTDDNNNNNNNNSIISKEIVYSMLGKSIASVLNQDSHYEGTTQETLNLLIDVTEGFITKLGKSINAHYSVYGQNEKNPPKLILNALLAKTFANPLGVLSLREYLKQSKKPKDYSLPCEIYELYDKQVSEDTNGQDGDVEMTQSNDSNNNLVENEPMGLFGKFPKHIEESADISLFIDPRPRIVQPSQHLTMQQNYNLQQPSLMHSKSAPQIINHSQVPQHLQQQQYNFQQQVGGQKPIPQPPNMMNKTQTLNYNQGAIGLPTQQQMQPNQVYVGTNQNHILQNPNGQFTTTNTAIPNQYQQPSQPLNPSIPNQVFLPNQNFPYPNASSTGASMINNQNVPLMNNNLPNNISSTQQQQPTTNNNNNNHLSPKKSSSKKDKSDKSKHKTKKEKSEKDHQKNSNTPSTPTTSTVEQVPTLETAPAIPSVPEKKKRGRPHKKQVQ</sequence>
<feature type="compositionally biased region" description="Polar residues" evidence="4">
    <location>
        <begin position="505"/>
        <end position="522"/>
    </location>
</feature>
<feature type="compositionally biased region" description="Polar residues" evidence="4">
    <location>
        <begin position="472"/>
        <end position="496"/>
    </location>
</feature>
<dbReference type="PANTHER" id="PTHR47343">
    <property type="entry name" value="TRANSCRIPTIONAL ACTIVATOR SPT7"/>
    <property type="match status" value="1"/>
</dbReference>
<evidence type="ECO:0000259" key="5">
    <source>
        <dbReference type="PROSITE" id="PS50014"/>
    </source>
</evidence>
<feature type="region of interest" description="Disordered" evidence="4">
    <location>
        <begin position="676"/>
        <end position="696"/>
    </location>
</feature>
<dbReference type="FunCoup" id="A0A151ZDV5">
    <property type="interactions" value="384"/>
</dbReference>
<organism evidence="6 7">
    <name type="scientific">Tieghemostelium lacteum</name>
    <name type="common">Slime mold</name>
    <name type="synonym">Dictyostelium lacteum</name>
    <dbReference type="NCBI Taxonomy" id="361077"/>
    <lineage>
        <taxon>Eukaryota</taxon>
        <taxon>Amoebozoa</taxon>
        <taxon>Evosea</taxon>
        <taxon>Eumycetozoa</taxon>
        <taxon>Dictyostelia</taxon>
        <taxon>Dictyosteliales</taxon>
        <taxon>Raperosteliaceae</taxon>
        <taxon>Tieghemostelium</taxon>
    </lineage>
</organism>
<protein>
    <submittedName>
        <fullName evidence="6">Bromodomain-containing protein</fullName>
    </submittedName>
</protein>
<dbReference type="EMBL" id="LODT01000031">
    <property type="protein sequence ID" value="KYQ92136.1"/>
    <property type="molecule type" value="Genomic_DNA"/>
</dbReference>
<feature type="region of interest" description="Disordered" evidence="4">
    <location>
        <begin position="1121"/>
        <end position="1275"/>
    </location>
</feature>
<feature type="compositionally biased region" description="Basic residues" evidence="4">
    <location>
        <begin position="1263"/>
        <end position="1275"/>
    </location>
</feature>
<keyword evidence="3" id="KW-0175">Coiled coil</keyword>
<evidence type="ECO:0000256" key="4">
    <source>
        <dbReference type="SAM" id="MobiDB-lite"/>
    </source>
</evidence>
<feature type="region of interest" description="Disordered" evidence="4">
    <location>
        <begin position="118"/>
        <end position="144"/>
    </location>
</feature>
<feature type="compositionally biased region" description="Low complexity" evidence="4">
    <location>
        <begin position="433"/>
        <end position="460"/>
    </location>
</feature>
<dbReference type="GO" id="GO:0000124">
    <property type="term" value="C:SAGA complex"/>
    <property type="evidence" value="ECO:0007669"/>
    <property type="project" value="InterPro"/>
</dbReference>
<keyword evidence="1 2" id="KW-0103">Bromodomain</keyword>
<dbReference type="PROSITE" id="PS50014">
    <property type="entry name" value="BROMODOMAIN_2"/>
    <property type="match status" value="1"/>
</dbReference>
<name>A0A151ZDV5_TIELA</name>
<dbReference type="GO" id="GO:0005198">
    <property type="term" value="F:structural molecule activity"/>
    <property type="evidence" value="ECO:0007669"/>
    <property type="project" value="TreeGrafter"/>
</dbReference>
<dbReference type="InterPro" id="IPR001487">
    <property type="entry name" value="Bromodomain"/>
</dbReference>
<dbReference type="InParanoid" id="A0A151ZDV5"/>
<feature type="compositionally biased region" description="Polar residues" evidence="4">
    <location>
        <begin position="118"/>
        <end position="127"/>
    </location>
</feature>
<evidence type="ECO:0000313" key="6">
    <source>
        <dbReference type="EMBL" id="KYQ92136.1"/>
    </source>
</evidence>
<keyword evidence="7" id="KW-1185">Reference proteome</keyword>
<dbReference type="SMART" id="SM00297">
    <property type="entry name" value="BROMO"/>
    <property type="match status" value="1"/>
</dbReference>
<dbReference type="SUPFAM" id="SSF47370">
    <property type="entry name" value="Bromodomain"/>
    <property type="match status" value="1"/>
</dbReference>
<dbReference type="PROSITE" id="PS00633">
    <property type="entry name" value="BROMODOMAIN_1"/>
    <property type="match status" value="1"/>
</dbReference>
<dbReference type="Proteomes" id="UP000076078">
    <property type="component" value="Unassembled WGS sequence"/>
</dbReference>
<accession>A0A151ZDV5</accession>
<dbReference type="PRINTS" id="PR00503">
    <property type="entry name" value="BROMODOMAIN"/>
</dbReference>
<feature type="compositionally biased region" description="Low complexity" evidence="4">
    <location>
        <begin position="128"/>
        <end position="140"/>
    </location>
</feature>
<feature type="coiled-coil region" evidence="3">
    <location>
        <begin position="220"/>
        <end position="249"/>
    </location>
</feature>
<dbReference type="STRING" id="361077.A0A151ZDV5"/>
<evidence type="ECO:0000256" key="1">
    <source>
        <dbReference type="ARBA" id="ARBA00023117"/>
    </source>
</evidence>
<dbReference type="GO" id="GO:0006357">
    <property type="term" value="P:regulation of transcription by RNA polymerase II"/>
    <property type="evidence" value="ECO:0007669"/>
    <property type="project" value="TreeGrafter"/>
</dbReference>
<comment type="caution">
    <text evidence="6">The sequence shown here is derived from an EMBL/GenBank/DDBJ whole genome shotgun (WGS) entry which is preliminary data.</text>
</comment>
<feature type="region of interest" description="Disordered" evidence="4">
    <location>
        <begin position="820"/>
        <end position="845"/>
    </location>
</feature>
<dbReference type="AlphaFoldDB" id="A0A151ZDV5"/>
<dbReference type="InterPro" id="IPR036427">
    <property type="entry name" value="Bromodomain-like_sf"/>
</dbReference>
<feature type="domain" description="Bromo" evidence="5">
    <location>
        <begin position="329"/>
        <end position="399"/>
    </location>
</feature>
<evidence type="ECO:0000256" key="2">
    <source>
        <dbReference type="PROSITE-ProRule" id="PRU00035"/>
    </source>
</evidence>
<feature type="compositionally biased region" description="Low complexity" evidence="4">
    <location>
        <begin position="1233"/>
        <end position="1244"/>
    </location>
</feature>
<feature type="region of interest" description="Disordered" evidence="4">
    <location>
        <begin position="420"/>
        <end position="561"/>
    </location>
</feature>
<dbReference type="OMA" id="KKWIGCK"/>
<dbReference type="Pfam" id="PF00439">
    <property type="entry name" value="Bromodomain"/>
    <property type="match status" value="1"/>
</dbReference>
<dbReference type="PANTHER" id="PTHR47343:SF1">
    <property type="entry name" value="TRANSCRIPTIONAL ACTIVATOR SPT7"/>
    <property type="match status" value="1"/>
</dbReference>
<dbReference type="InterPro" id="IPR037782">
    <property type="entry name" value="Spt7"/>
</dbReference>
<feature type="compositionally biased region" description="Low complexity" evidence="4">
    <location>
        <begin position="1167"/>
        <end position="1202"/>
    </location>
</feature>
<dbReference type="Gene3D" id="1.20.920.10">
    <property type="entry name" value="Bromodomain-like"/>
    <property type="match status" value="1"/>
</dbReference>
<feature type="compositionally biased region" description="Low complexity" evidence="4">
    <location>
        <begin position="536"/>
        <end position="561"/>
    </location>
</feature>
<feature type="region of interest" description="Disordered" evidence="4">
    <location>
        <begin position="1"/>
        <end position="40"/>
    </location>
</feature>
<dbReference type="GO" id="GO:0046695">
    <property type="term" value="C:SLIK (SAGA-like) complex"/>
    <property type="evidence" value="ECO:0007669"/>
    <property type="project" value="InterPro"/>
</dbReference>
<feature type="compositionally biased region" description="Polar residues" evidence="4">
    <location>
        <begin position="1121"/>
        <end position="1166"/>
    </location>
</feature>
<dbReference type="OrthoDB" id="21449at2759"/>
<reference evidence="6 7" key="1">
    <citation type="submission" date="2015-12" db="EMBL/GenBank/DDBJ databases">
        <title>Dictyostelia acquired genes for synthesis and detection of signals that induce cell-type specialization by lateral gene transfer from prokaryotes.</title>
        <authorList>
            <person name="Gloeckner G."/>
            <person name="Schaap P."/>
        </authorList>
    </citation>
    <scope>NUCLEOTIDE SEQUENCE [LARGE SCALE GENOMIC DNA]</scope>
    <source>
        <strain evidence="6 7">TK</strain>
    </source>
</reference>
<evidence type="ECO:0000313" key="7">
    <source>
        <dbReference type="Proteomes" id="UP000076078"/>
    </source>
</evidence>
<feature type="compositionally biased region" description="Basic and acidic residues" evidence="4">
    <location>
        <begin position="1"/>
        <end position="13"/>
    </location>
</feature>
<feature type="compositionally biased region" description="Low complexity" evidence="4">
    <location>
        <begin position="15"/>
        <end position="40"/>
    </location>
</feature>
<dbReference type="InterPro" id="IPR018359">
    <property type="entry name" value="Bromodomain_CS"/>
</dbReference>
<evidence type="ECO:0000256" key="3">
    <source>
        <dbReference type="SAM" id="Coils"/>
    </source>
</evidence>
<gene>
    <name evidence="6" type="ORF">DLAC_06977</name>
</gene>
<proteinExistence type="predicted"/>